<keyword evidence="4" id="KW-1185">Reference proteome</keyword>
<dbReference type="SUPFAM" id="SSF55486">
    <property type="entry name" value="Metalloproteases ('zincins'), catalytic domain"/>
    <property type="match status" value="2"/>
</dbReference>
<dbReference type="InterPro" id="IPR024079">
    <property type="entry name" value="MetalloPept_cat_dom_sf"/>
</dbReference>
<proteinExistence type="predicted"/>
<dbReference type="Gene3D" id="3.40.390.10">
    <property type="entry name" value="Collagenase (Catalytic Domain)"/>
    <property type="match status" value="1"/>
</dbReference>
<feature type="signal peptide" evidence="1">
    <location>
        <begin position="1"/>
        <end position="20"/>
    </location>
</feature>
<name>A0A944DQJ1_DENI1</name>
<protein>
    <submittedName>
        <fullName evidence="3">PEPxxWA-CTERM sorting domain-containing protein</fullName>
    </submittedName>
</protein>
<evidence type="ECO:0000313" key="4">
    <source>
        <dbReference type="Proteomes" id="UP000694660"/>
    </source>
</evidence>
<evidence type="ECO:0000256" key="1">
    <source>
        <dbReference type="SAM" id="SignalP"/>
    </source>
</evidence>
<dbReference type="GO" id="GO:0008237">
    <property type="term" value="F:metallopeptidase activity"/>
    <property type="evidence" value="ECO:0007669"/>
    <property type="project" value="InterPro"/>
</dbReference>
<dbReference type="AlphaFoldDB" id="A0A944DQJ1"/>
<dbReference type="Proteomes" id="UP000694660">
    <property type="component" value="Unassembled WGS sequence"/>
</dbReference>
<dbReference type="NCBIfam" id="NF035944">
    <property type="entry name" value="PEPxxWA-CTERM"/>
    <property type="match status" value="1"/>
</dbReference>
<dbReference type="EMBL" id="JAEKFT010000020">
    <property type="protein sequence ID" value="MBT0962779.1"/>
    <property type="molecule type" value="Genomic_DNA"/>
</dbReference>
<accession>A0A944DQJ1</accession>
<keyword evidence="1" id="KW-0732">Signal</keyword>
<evidence type="ECO:0000313" key="3">
    <source>
        <dbReference type="EMBL" id="MBT0962779.1"/>
    </source>
</evidence>
<reference evidence="4" key="1">
    <citation type="journal article" date="2022" name="ISME J.">
        <title>Genetic and phylogenetic analysis of dissimilatory iodate-reducing bacteria identifies potential niches across the world's oceans.</title>
        <authorList>
            <person name="Reyes-Umana V."/>
            <person name="Henning Z."/>
            <person name="Lee K."/>
            <person name="Barnum T.P."/>
            <person name="Coates J.D."/>
        </authorList>
    </citation>
    <scope>NUCLEOTIDE SEQUENCE [LARGE SCALE GENOMIC DNA]</scope>
    <source>
        <strain evidence="4">IR12</strain>
    </source>
</reference>
<organism evidence="3 4">
    <name type="scientific">Denitromonas iodatirespirans</name>
    <dbReference type="NCBI Taxonomy" id="2795389"/>
    <lineage>
        <taxon>Bacteria</taxon>
        <taxon>Pseudomonadati</taxon>
        <taxon>Pseudomonadota</taxon>
        <taxon>Betaproteobacteria</taxon>
        <taxon>Rhodocyclales</taxon>
        <taxon>Zoogloeaceae</taxon>
        <taxon>Denitromonas</taxon>
    </lineage>
</organism>
<feature type="domain" description="Ice-binding protein C-terminal" evidence="2">
    <location>
        <begin position="268"/>
        <end position="292"/>
    </location>
</feature>
<dbReference type="NCBIfam" id="TIGR02595">
    <property type="entry name" value="PEP_CTERM"/>
    <property type="match status" value="1"/>
</dbReference>
<gene>
    <name evidence="3" type="ORF">I8J34_16480</name>
</gene>
<feature type="chain" id="PRO_5037521218" evidence="1">
    <location>
        <begin position="21"/>
        <end position="293"/>
    </location>
</feature>
<sequence>MRRTLLAATALALAASSAQAITIEFDYTYDTGNFFTGAHRSVLDAVATEFGGRLTDSLAAITVGGVNRFQPEVGLITGESSTLAPSQSIPEDTLRIFVGARPLAGNTLGAGGNGYSAAGTNSFLTSIQNRGQALPQGVDYGPFGGAMVFDSGAAWYLDDDITTVEAFSSFDFYSVVIHELGHVLGVGTSAPWTNQRNGLSFTGDAAMASYGGPVPLDDAGHLLKSIDSTFMGSLQEPALTPSITAGQRKYFTDLDWALLSDVGWQVAAIPEPETWAMMLAGLGLLGWRLRRRA</sequence>
<dbReference type="InterPro" id="IPR013424">
    <property type="entry name" value="Ice-binding_C"/>
</dbReference>
<dbReference type="Pfam" id="PF07589">
    <property type="entry name" value="PEP-CTERM"/>
    <property type="match status" value="1"/>
</dbReference>
<dbReference type="RefSeq" id="WP_214362730.1">
    <property type="nucleotide sequence ID" value="NZ_JAEKFT010000020.1"/>
</dbReference>
<evidence type="ECO:0000259" key="2">
    <source>
        <dbReference type="Pfam" id="PF07589"/>
    </source>
</evidence>
<comment type="caution">
    <text evidence="3">The sequence shown here is derived from an EMBL/GenBank/DDBJ whole genome shotgun (WGS) entry which is preliminary data.</text>
</comment>